<evidence type="ECO:0000256" key="3">
    <source>
        <dbReference type="ARBA" id="ARBA00023082"/>
    </source>
</evidence>
<comment type="similarity">
    <text evidence="1">Belongs to the sigma-70 factor family. ECF subfamily.</text>
</comment>
<organism evidence="7 8">
    <name type="scientific">Candidatus Veblenbacteria bacterium RIFOXYC2_FULL_42_11</name>
    <dbReference type="NCBI Taxonomy" id="1802428"/>
    <lineage>
        <taxon>Bacteria</taxon>
        <taxon>Candidatus Vebleniibacteriota</taxon>
    </lineage>
</organism>
<dbReference type="InterPro" id="IPR036388">
    <property type="entry name" value="WH-like_DNA-bd_sf"/>
</dbReference>
<gene>
    <name evidence="7" type="ORF">A2441_02340</name>
</gene>
<accession>A0A1G2Q7W2</accession>
<dbReference type="Gene3D" id="1.10.1740.10">
    <property type="match status" value="1"/>
</dbReference>
<proteinExistence type="inferred from homology"/>
<dbReference type="NCBIfam" id="TIGR02937">
    <property type="entry name" value="sigma70-ECF"/>
    <property type="match status" value="1"/>
</dbReference>
<dbReference type="CDD" id="cd06171">
    <property type="entry name" value="Sigma70_r4"/>
    <property type="match status" value="1"/>
</dbReference>
<evidence type="ECO:0008006" key="9">
    <source>
        <dbReference type="Google" id="ProtNLM"/>
    </source>
</evidence>
<keyword evidence="4" id="KW-0804">Transcription</keyword>
<keyword evidence="2" id="KW-0805">Transcription regulation</keyword>
<dbReference type="InterPro" id="IPR014284">
    <property type="entry name" value="RNA_pol_sigma-70_dom"/>
</dbReference>
<dbReference type="SUPFAM" id="SSF88659">
    <property type="entry name" value="Sigma3 and sigma4 domains of RNA polymerase sigma factors"/>
    <property type="match status" value="1"/>
</dbReference>
<feature type="domain" description="RNA polymerase sigma factor 70 region 4 type 2" evidence="6">
    <location>
        <begin position="121"/>
        <end position="172"/>
    </location>
</feature>
<dbReference type="EMBL" id="MHTE01000027">
    <property type="protein sequence ID" value="OHA56626.1"/>
    <property type="molecule type" value="Genomic_DNA"/>
</dbReference>
<keyword evidence="3" id="KW-0731">Sigma factor</keyword>
<dbReference type="Proteomes" id="UP000178226">
    <property type="component" value="Unassembled WGS sequence"/>
</dbReference>
<dbReference type="InterPro" id="IPR007627">
    <property type="entry name" value="RNA_pol_sigma70_r2"/>
</dbReference>
<evidence type="ECO:0000313" key="8">
    <source>
        <dbReference type="Proteomes" id="UP000178226"/>
    </source>
</evidence>
<dbReference type="InterPro" id="IPR013249">
    <property type="entry name" value="RNA_pol_sigma70_r4_t2"/>
</dbReference>
<dbReference type="GO" id="GO:0003677">
    <property type="term" value="F:DNA binding"/>
    <property type="evidence" value="ECO:0007669"/>
    <property type="project" value="InterPro"/>
</dbReference>
<dbReference type="GO" id="GO:0016987">
    <property type="term" value="F:sigma factor activity"/>
    <property type="evidence" value="ECO:0007669"/>
    <property type="project" value="UniProtKB-KW"/>
</dbReference>
<dbReference type="GO" id="GO:0006352">
    <property type="term" value="P:DNA-templated transcription initiation"/>
    <property type="evidence" value="ECO:0007669"/>
    <property type="project" value="InterPro"/>
</dbReference>
<evidence type="ECO:0000313" key="7">
    <source>
        <dbReference type="EMBL" id="OHA56626.1"/>
    </source>
</evidence>
<evidence type="ECO:0000256" key="1">
    <source>
        <dbReference type="ARBA" id="ARBA00010641"/>
    </source>
</evidence>
<dbReference type="InterPro" id="IPR013325">
    <property type="entry name" value="RNA_pol_sigma_r2"/>
</dbReference>
<evidence type="ECO:0000256" key="2">
    <source>
        <dbReference type="ARBA" id="ARBA00023015"/>
    </source>
</evidence>
<dbReference type="Pfam" id="PF04542">
    <property type="entry name" value="Sigma70_r2"/>
    <property type="match status" value="1"/>
</dbReference>
<comment type="caution">
    <text evidence="7">The sequence shown here is derived from an EMBL/GenBank/DDBJ whole genome shotgun (WGS) entry which is preliminary data.</text>
</comment>
<evidence type="ECO:0000259" key="6">
    <source>
        <dbReference type="Pfam" id="PF08281"/>
    </source>
</evidence>
<dbReference type="Pfam" id="PF08281">
    <property type="entry name" value="Sigma70_r4_2"/>
    <property type="match status" value="1"/>
</dbReference>
<dbReference type="InterPro" id="IPR039425">
    <property type="entry name" value="RNA_pol_sigma-70-like"/>
</dbReference>
<dbReference type="PANTHER" id="PTHR43133">
    <property type="entry name" value="RNA POLYMERASE ECF-TYPE SIGMA FACTO"/>
    <property type="match status" value="1"/>
</dbReference>
<evidence type="ECO:0000259" key="5">
    <source>
        <dbReference type="Pfam" id="PF04542"/>
    </source>
</evidence>
<evidence type="ECO:0000256" key="4">
    <source>
        <dbReference type="ARBA" id="ARBA00023163"/>
    </source>
</evidence>
<dbReference type="Gene3D" id="1.10.10.10">
    <property type="entry name" value="Winged helix-like DNA-binding domain superfamily/Winged helix DNA-binding domain"/>
    <property type="match status" value="1"/>
</dbReference>
<dbReference type="STRING" id="1802428.A2441_02340"/>
<dbReference type="AlphaFoldDB" id="A0A1G2Q7W2"/>
<protein>
    <recommendedName>
        <fullName evidence="9">HTH luxR-type domain-containing protein</fullName>
    </recommendedName>
</protein>
<dbReference type="SUPFAM" id="SSF88946">
    <property type="entry name" value="Sigma2 domain of RNA polymerase sigma factors"/>
    <property type="match status" value="1"/>
</dbReference>
<name>A0A1G2Q7W2_9BACT</name>
<feature type="domain" description="RNA polymerase sigma-70 region 2" evidence="5">
    <location>
        <begin position="27"/>
        <end position="94"/>
    </location>
</feature>
<reference evidence="7 8" key="1">
    <citation type="journal article" date="2016" name="Nat. Commun.">
        <title>Thousands of microbial genomes shed light on interconnected biogeochemical processes in an aquifer system.</title>
        <authorList>
            <person name="Anantharaman K."/>
            <person name="Brown C.T."/>
            <person name="Hug L.A."/>
            <person name="Sharon I."/>
            <person name="Castelle C.J."/>
            <person name="Probst A.J."/>
            <person name="Thomas B.C."/>
            <person name="Singh A."/>
            <person name="Wilkins M.J."/>
            <person name="Karaoz U."/>
            <person name="Brodie E.L."/>
            <person name="Williams K.H."/>
            <person name="Hubbard S.S."/>
            <person name="Banfield J.F."/>
        </authorList>
    </citation>
    <scope>NUCLEOTIDE SEQUENCE [LARGE SCALE GENOMIC DNA]</scope>
</reference>
<dbReference type="PANTHER" id="PTHR43133:SF57">
    <property type="entry name" value="RNA POLYMERASE SIGMA-70 FACTOR"/>
    <property type="match status" value="1"/>
</dbReference>
<dbReference type="InterPro" id="IPR013324">
    <property type="entry name" value="RNA_pol_sigma_r3/r4-like"/>
</dbReference>
<sequence>MKLSRRIEDQILLLKIKHGDQEAFAIIYDKYVDALFRFVVFRVRSEEIAQDITSELFLKIWQHITTSPTNVENLRAFLYQMARNLVADHYRTTQETLPLEEAIEVEGSGAKDLNVRLSLAEVEKGLSNLPGEWQEVVILAYIEGFKHTEIAAVIGKSPAATRVLLHRAIKELKRILNQSTN</sequence>